<accession>A0A316DGP8</accession>
<dbReference type="PANTHER" id="PTHR41517">
    <property type="entry name" value="1,2-DIOXYGENASE PROTEIN-RELATED"/>
    <property type="match status" value="1"/>
</dbReference>
<dbReference type="AlphaFoldDB" id="A0A316DGP8"/>
<proteinExistence type="predicted"/>
<dbReference type="Proteomes" id="UP000245489">
    <property type="component" value="Unassembled WGS sequence"/>
</dbReference>
<dbReference type="OrthoDB" id="285029at2"/>
<keyword evidence="1 4" id="KW-0223">Dioxygenase</keyword>
<keyword evidence="5" id="KW-1185">Reference proteome</keyword>
<dbReference type="InterPro" id="IPR013096">
    <property type="entry name" value="Cupin_2"/>
</dbReference>
<gene>
    <name evidence="4" type="ORF">LV89_04415</name>
</gene>
<evidence type="ECO:0000313" key="4">
    <source>
        <dbReference type="EMBL" id="PWK17314.1"/>
    </source>
</evidence>
<evidence type="ECO:0000313" key="5">
    <source>
        <dbReference type="Proteomes" id="UP000245489"/>
    </source>
</evidence>
<sequence length="357" mass="40880">MNDNKIDELLQNFKEANLKPLWTLEHDVMPFSPKPNAIPWLWKWNKLYELAEDAGELITLEKGGDRRAIALANPGLGGMPFATETLWTAVQWLNGKEVAPAHRHTSQAIRFIVDGAGSYSTVEGDRVYLERGDLVLNPPMLWHDHGSDSDERAIWIDGLDIPLTKYLNANFFEHLHQDVQEVDTVKNYSILKYGAGTMKPAWERQKPMYPPISTFKWAKTEQALMDLAKSGDACPHDDIALEYINPITGSSVMKTFSCWIQMIRPNVHTQAHREVCSTVYFVFEGSGYSVIDGIRFDWQQGDLFVVPNWKLHEHVNTSEERAILFSLNDRPTMEALDKYREEKYQENGGHQEIKSVF</sequence>
<dbReference type="Pfam" id="PF07883">
    <property type="entry name" value="Cupin_2"/>
    <property type="match status" value="2"/>
</dbReference>
<dbReference type="InterPro" id="IPR047183">
    <property type="entry name" value="GDO-like"/>
</dbReference>
<protein>
    <submittedName>
        <fullName evidence="4">Gentisate 1,2-dioxygenase</fullName>
    </submittedName>
</protein>
<evidence type="ECO:0000256" key="2">
    <source>
        <dbReference type="ARBA" id="ARBA00023002"/>
    </source>
</evidence>
<dbReference type="InterPro" id="IPR011051">
    <property type="entry name" value="RmlC_Cupin_sf"/>
</dbReference>
<dbReference type="Gene3D" id="2.60.120.10">
    <property type="entry name" value="Jelly Rolls"/>
    <property type="match status" value="1"/>
</dbReference>
<dbReference type="PANTHER" id="PTHR41517:SF1">
    <property type="entry name" value="CUPIN"/>
    <property type="match status" value="1"/>
</dbReference>
<dbReference type="InterPro" id="IPR014710">
    <property type="entry name" value="RmlC-like_jellyroll"/>
</dbReference>
<feature type="domain" description="Cupin type-2" evidence="3">
    <location>
        <begin position="95"/>
        <end position="157"/>
    </location>
</feature>
<evidence type="ECO:0000256" key="1">
    <source>
        <dbReference type="ARBA" id="ARBA00022964"/>
    </source>
</evidence>
<comment type="caution">
    <text evidence="4">The sequence shown here is derived from an EMBL/GenBank/DDBJ whole genome shotgun (WGS) entry which is preliminary data.</text>
</comment>
<dbReference type="EMBL" id="QGGO01000036">
    <property type="protein sequence ID" value="PWK17314.1"/>
    <property type="molecule type" value="Genomic_DNA"/>
</dbReference>
<keyword evidence="2" id="KW-0560">Oxidoreductase</keyword>
<dbReference type="RefSeq" id="WP_109745070.1">
    <property type="nucleotide sequence ID" value="NZ_QGGO01000036.1"/>
</dbReference>
<dbReference type="GO" id="GO:0051213">
    <property type="term" value="F:dioxygenase activity"/>
    <property type="evidence" value="ECO:0007669"/>
    <property type="project" value="UniProtKB-KW"/>
</dbReference>
<reference evidence="4 5" key="1">
    <citation type="submission" date="2018-05" db="EMBL/GenBank/DDBJ databases">
        <title>Genomic Encyclopedia of Archaeal and Bacterial Type Strains, Phase II (KMG-II): from individual species to whole genera.</title>
        <authorList>
            <person name="Goeker M."/>
        </authorList>
    </citation>
    <scope>NUCLEOTIDE SEQUENCE [LARGE SCALE GENOMIC DNA]</scope>
    <source>
        <strain evidence="4 5">DSM 22214</strain>
    </source>
</reference>
<evidence type="ECO:0000259" key="3">
    <source>
        <dbReference type="Pfam" id="PF07883"/>
    </source>
</evidence>
<dbReference type="SUPFAM" id="SSF51182">
    <property type="entry name" value="RmlC-like cupins"/>
    <property type="match status" value="1"/>
</dbReference>
<dbReference type="CDD" id="cd06992">
    <property type="entry name" value="cupin_GDO-like_C"/>
    <property type="match status" value="1"/>
</dbReference>
<organism evidence="4 5">
    <name type="scientific">Arcicella aurantiaca</name>
    <dbReference type="NCBI Taxonomy" id="591202"/>
    <lineage>
        <taxon>Bacteria</taxon>
        <taxon>Pseudomonadati</taxon>
        <taxon>Bacteroidota</taxon>
        <taxon>Cytophagia</taxon>
        <taxon>Cytophagales</taxon>
        <taxon>Flectobacillaceae</taxon>
        <taxon>Arcicella</taxon>
    </lineage>
</organism>
<dbReference type="CDD" id="cd02216">
    <property type="entry name" value="cupin_GDO-like_N"/>
    <property type="match status" value="1"/>
</dbReference>
<feature type="domain" description="Cupin type-2" evidence="3">
    <location>
        <begin position="261"/>
        <end position="326"/>
    </location>
</feature>
<name>A0A316DGP8_9BACT</name>